<keyword evidence="2" id="KW-1133">Transmembrane helix</keyword>
<dbReference type="Gene3D" id="3.40.50.720">
    <property type="entry name" value="NAD(P)-binding Rossmann-like Domain"/>
    <property type="match status" value="2"/>
</dbReference>
<dbReference type="SUPFAM" id="SSF51735">
    <property type="entry name" value="NAD(P)-binding Rossmann-fold domains"/>
    <property type="match status" value="2"/>
</dbReference>
<sequence length="630" mass="71144">MKLPSTSTPRWIIILGDLFISFLALVIAYLIRFDFYSDVVEIKAELSIVVFSLPVFLLIKYLVFYTYQVHKGLVRYTSTEDLKRLFLAVLSSSLLFGVVGLFRYTLIDEYFLFPTSVLIIEFFVSLVLLTASRFAVKSLHLDKVKDKQKISKRVLIYGAGVSGLITKRTIEKDTLTDYQIIGFLDDNKKLKGNRLEGKIIYHTSSLEKLVSEEGVNELIIAIQKPDANRKKEIIERALKLEVDVVNVPSVKSWIDGEFSTKQIKKVRIEDLLGRKQIVLDEEKIKEDIQGKVVLITGAAGSIGSGMVRQLTRYGAEKLILLDQAESPLYDLQNELINNLDFHDFELVVGDIRSYHRMDKLFRTRKPQMVYHAAAYKHVPLMEENPSEAMLTNIKGTRNLVKLSDQYGVDKFVMISTDKAVNPTNVMGASKRVAELFAQAINVNSKTQFITTRFGNVLGSNGSVIPLFRKQIDQGGPITVTHKEVTRFFMTIPEACQLVLEAGTMGKGGEIFVFDMGESVKIMDLAKKMIRLSGLELGKDISIKVTGLRPGEKLYEELLSNTENTIETHHPQILKAILPQVDMNNIEKVEELITLFDNQDNYQIVGSMKAIVPEFKSNNSEYESLDNDKAS</sequence>
<dbReference type="AlphaFoldDB" id="A0A1I6XRY3"/>
<dbReference type="OrthoDB" id="9803111at2"/>
<accession>A0A1I6XRY3</accession>
<evidence type="ECO:0000313" key="4">
    <source>
        <dbReference type="EMBL" id="SFT41289.1"/>
    </source>
</evidence>
<name>A0A1I6XRY3_9FLAO</name>
<keyword evidence="5" id="KW-1185">Reference proteome</keyword>
<feature type="domain" description="Polysaccharide biosynthesis protein CapD-like" evidence="3">
    <location>
        <begin position="293"/>
        <end position="575"/>
    </location>
</feature>
<organism evidence="4 5">
    <name type="scientific">Lishizhenia tianjinensis</name>
    <dbReference type="NCBI Taxonomy" id="477690"/>
    <lineage>
        <taxon>Bacteria</taxon>
        <taxon>Pseudomonadati</taxon>
        <taxon>Bacteroidota</taxon>
        <taxon>Flavobacteriia</taxon>
        <taxon>Flavobacteriales</taxon>
        <taxon>Crocinitomicaceae</taxon>
        <taxon>Lishizhenia</taxon>
    </lineage>
</organism>
<dbReference type="PANTHER" id="PTHR43318:SF1">
    <property type="entry name" value="POLYSACCHARIDE BIOSYNTHESIS PROTEIN EPSC-RELATED"/>
    <property type="match status" value="1"/>
</dbReference>
<keyword evidence="2" id="KW-0812">Transmembrane</keyword>
<dbReference type="EMBL" id="FPAS01000001">
    <property type="protein sequence ID" value="SFT41289.1"/>
    <property type="molecule type" value="Genomic_DNA"/>
</dbReference>
<feature type="transmembrane region" description="Helical" evidence="2">
    <location>
        <begin position="12"/>
        <end position="31"/>
    </location>
</feature>
<dbReference type="STRING" id="477690.SAMN05216474_0421"/>
<dbReference type="Pfam" id="PF02719">
    <property type="entry name" value="Polysacc_synt_2"/>
    <property type="match status" value="1"/>
</dbReference>
<dbReference type="CDD" id="cd05237">
    <property type="entry name" value="UDP_invert_4-6DH_SDR_e"/>
    <property type="match status" value="1"/>
</dbReference>
<feature type="transmembrane region" description="Helical" evidence="2">
    <location>
        <begin position="110"/>
        <end position="131"/>
    </location>
</feature>
<dbReference type="InterPro" id="IPR036291">
    <property type="entry name" value="NAD(P)-bd_dom_sf"/>
</dbReference>
<comment type="similarity">
    <text evidence="1">Belongs to the polysaccharide synthase family.</text>
</comment>
<evidence type="ECO:0000313" key="5">
    <source>
        <dbReference type="Proteomes" id="UP000236454"/>
    </source>
</evidence>
<dbReference type="RefSeq" id="WP_090245799.1">
    <property type="nucleotide sequence ID" value="NZ_FPAS01000001.1"/>
</dbReference>
<proteinExistence type="inferred from homology"/>
<protein>
    <submittedName>
        <fullName evidence="4">NDP-sugar epimerase, includes UDP-GlcNAc-inverting 4,6-dehydratase FlaA1 and capsular polysaccharide biosynthesis protein EpsC</fullName>
    </submittedName>
</protein>
<reference evidence="4 5" key="1">
    <citation type="submission" date="2016-10" db="EMBL/GenBank/DDBJ databases">
        <authorList>
            <person name="de Groot N.N."/>
        </authorList>
    </citation>
    <scope>NUCLEOTIDE SEQUENCE [LARGE SCALE GENOMIC DNA]</scope>
    <source>
        <strain evidence="4 5">CGMCC 1.7005</strain>
    </source>
</reference>
<dbReference type="Proteomes" id="UP000236454">
    <property type="component" value="Unassembled WGS sequence"/>
</dbReference>
<evidence type="ECO:0000256" key="1">
    <source>
        <dbReference type="ARBA" id="ARBA00007430"/>
    </source>
</evidence>
<dbReference type="InterPro" id="IPR051203">
    <property type="entry name" value="Polysaccharide_Synthase-Rel"/>
</dbReference>
<evidence type="ECO:0000256" key="2">
    <source>
        <dbReference type="SAM" id="Phobius"/>
    </source>
</evidence>
<evidence type="ECO:0000259" key="3">
    <source>
        <dbReference type="Pfam" id="PF02719"/>
    </source>
</evidence>
<keyword evidence="2" id="KW-0472">Membrane</keyword>
<dbReference type="PANTHER" id="PTHR43318">
    <property type="entry name" value="UDP-N-ACETYLGLUCOSAMINE 4,6-DEHYDRATASE"/>
    <property type="match status" value="1"/>
</dbReference>
<gene>
    <name evidence="4" type="ORF">SAMN05216474_0421</name>
</gene>
<feature type="transmembrane region" description="Helical" evidence="2">
    <location>
        <begin position="85"/>
        <end position="104"/>
    </location>
</feature>
<dbReference type="Pfam" id="PF13727">
    <property type="entry name" value="CoA_binding_3"/>
    <property type="match status" value="1"/>
</dbReference>
<dbReference type="InterPro" id="IPR003869">
    <property type="entry name" value="Polysac_CapD-like"/>
</dbReference>
<feature type="transmembrane region" description="Helical" evidence="2">
    <location>
        <begin position="46"/>
        <end position="64"/>
    </location>
</feature>